<dbReference type="HOGENOM" id="CLU_417846_0_0_10"/>
<dbReference type="EMBL" id="CP002691">
    <property type="protein sequence ID" value="AEE53830.1"/>
    <property type="molecule type" value="Genomic_DNA"/>
</dbReference>
<accession>F4L1D3</accession>
<gene>
    <name evidence="2" type="ordered locus">Halhy_6007</name>
</gene>
<sequence>MKYHTLLLFFCVFLLCSACDKALDQLKDDALDGLQFEVSTGVLHQPLTLQVLDELSGAPAEGVSLELLSSDFSSIYTNSGSKTLRLQGGLLTLGTLKREAPTESAPRKVRFRFKSTGYFTLEEEYLLSDTLGILATVWMRPMRSSEHIGMAEKTLSAQRMEIINLNTQNQQGSLQIDPYVEFRQGNTALNGPVALKLMVMPGSTVNKNHLESTLIRAPFRKSDGNIGKLNLNPVSLFDFYASASGEAADHLSFPAAFSIPVDPNLYNPLSKSRIKVGDLIPAFWQNPDEGIWQARGFATISNSRGKLEAMMPLAYTGRWALGFMELWPEEQISELCQVFITVQADVPDTLEGVYYRAEKPVYFRYTQRASMNFMQVFPSCRTGQGFDMDALVRSAKEQTQNYYMQQDSNVFAELSFQPKVSVFVIQPLPICPEYNFSEKTNIPIAINADEATEGWLYYQIGSSSGYRFMRLIKGINNIQVAYPRNPLFTPGGFYGAQAQFTFYYEEGCQLRSSTRSFPACEVLTQGALLRVRPTQNLVFSSADLSINANCGGSYQPALRPTLPVFYRSACNSASDMPYKKLGDFQAGTILENLPLRLGERYDFKIQYGSGLQEFQGIRLSADSLGFGKFYTMSKNGRIRVHFGEVELPEGVCNLVK</sequence>
<evidence type="ECO:0000313" key="2">
    <source>
        <dbReference type="EMBL" id="AEE53830.1"/>
    </source>
</evidence>
<keyword evidence="3" id="KW-1185">Reference proteome</keyword>
<feature type="signal peptide" evidence="1">
    <location>
        <begin position="1"/>
        <end position="22"/>
    </location>
</feature>
<reference evidence="2 3" key="1">
    <citation type="journal article" date="2011" name="Stand. Genomic Sci.">
        <title>Complete genome sequence of Haliscomenobacter hydrossis type strain (O).</title>
        <authorList>
            <consortium name="US DOE Joint Genome Institute (JGI-PGF)"/>
            <person name="Daligault H."/>
            <person name="Lapidus A."/>
            <person name="Zeytun A."/>
            <person name="Nolan M."/>
            <person name="Lucas S."/>
            <person name="Del Rio T.G."/>
            <person name="Tice H."/>
            <person name="Cheng J.F."/>
            <person name="Tapia R."/>
            <person name="Han C."/>
            <person name="Goodwin L."/>
            <person name="Pitluck S."/>
            <person name="Liolios K."/>
            <person name="Pagani I."/>
            <person name="Ivanova N."/>
            <person name="Huntemann M."/>
            <person name="Mavromatis K."/>
            <person name="Mikhailova N."/>
            <person name="Pati A."/>
            <person name="Chen A."/>
            <person name="Palaniappan K."/>
            <person name="Land M."/>
            <person name="Hauser L."/>
            <person name="Brambilla E.M."/>
            <person name="Rohde M."/>
            <person name="Verbarg S."/>
            <person name="Goker M."/>
            <person name="Bristow J."/>
            <person name="Eisen J.A."/>
            <person name="Markowitz V."/>
            <person name="Hugenholtz P."/>
            <person name="Kyrpides N.C."/>
            <person name="Klenk H.P."/>
            <person name="Woyke T."/>
        </authorList>
    </citation>
    <scope>NUCLEOTIDE SEQUENCE [LARGE SCALE GENOMIC DNA]</scope>
    <source>
        <strain evidence="3">ATCC 27775 / DSM 1100 / LMG 10767 / O</strain>
    </source>
</reference>
<feature type="chain" id="PRO_5003316336" description="Lipoprotein" evidence="1">
    <location>
        <begin position="23"/>
        <end position="656"/>
    </location>
</feature>
<dbReference type="STRING" id="760192.Halhy_6007"/>
<protein>
    <recommendedName>
        <fullName evidence="4">Lipoprotein</fullName>
    </recommendedName>
</protein>
<evidence type="ECO:0000313" key="3">
    <source>
        <dbReference type="Proteomes" id="UP000008461"/>
    </source>
</evidence>
<reference key="2">
    <citation type="submission" date="2011-04" db="EMBL/GenBank/DDBJ databases">
        <title>Complete sequence of chromosome of Haliscomenobacter hydrossis DSM 1100.</title>
        <authorList>
            <consortium name="US DOE Joint Genome Institute (JGI-PGF)"/>
            <person name="Lucas S."/>
            <person name="Han J."/>
            <person name="Lapidus A."/>
            <person name="Bruce D."/>
            <person name="Goodwin L."/>
            <person name="Pitluck S."/>
            <person name="Peters L."/>
            <person name="Kyrpides N."/>
            <person name="Mavromatis K."/>
            <person name="Ivanova N."/>
            <person name="Ovchinnikova G."/>
            <person name="Pagani I."/>
            <person name="Daligault H."/>
            <person name="Detter J.C."/>
            <person name="Han C."/>
            <person name="Land M."/>
            <person name="Hauser L."/>
            <person name="Markowitz V."/>
            <person name="Cheng J.-F."/>
            <person name="Hugenholtz P."/>
            <person name="Woyke T."/>
            <person name="Wu D."/>
            <person name="Verbarg S."/>
            <person name="Frueling A."/>
            <person name="Brambilla E."/>
            <person name="Klenk H.-P."/>
            <person name="Eisen J.A."/>
        </authorList>
    </citation>
    <scope>NUCLEOTIDE SEQUENCE</scope>
    <source>
        <strain>DSM 1100</strain>
    </source>
</reference>
<proteinExistence type="predicted"/>
<dbReference type="KEGG" id="hhy:Halhy_6007"/>
<organism evidence="2 3">
    <name type="scientific">Haliscomenobacter hydrossis (strain ATCC 27775 / DSM 1100 / LMG 10767 / O)</name>
    <dbReference type="NCBI Taxonomy" id="760192"/>
    <lineage>
        <taxon>Bacteria</taxon>
        <taxon>Pseudomonadati</taxon>
        <taxon>Bacteroidota</taxon>
        <taxon>Saprospiria</taxon>
        <taxon>Saprospirales</taxon>
        <taxon>Haliscomenobacteraceae</taxon>
        <taxon>Haliscomenobacter</taxon>
    </lineage>
</organism>
<evidence type="ECO:0008006" key="4">
    <source>
        <dbReference type="Google" id="ProtNLM"/>
    </source>
</evidence>
<dbReference type="AlphaFoldDB" id="F4L1D3"/>
<dbReference type="OrthoDB" id="3902805at2"/>
<evidence type="ECO:0000256" key="1">
    <source>
        <dbReference type="SAM" id="SignalP"/>
    </source>
</evidence>
<keyword evidence="1" id="KW-0732">Signal</keyword>
<name>F4L1D3_HALH1</name>
<dbReference type="Proteomes" id="UP000008461">
    <property type="component" value="Chromosome"/>
</dbReference>
<dbReference type="RefSeq" id="WP_013768357.1">
    <property type="nucleotide sequence ID" value="NC_015510.1"/>
</dbReference>